<evidence type="ECO:0000313" key="5">
    <source>
        <dbReference type="EMBL" id="OWP48277.1"/>
    </source>
</evidence>
<dbReference type="InterPro" id="IPR000524">
    <property type="entry name" value="Tscrpt_reg_HTH_GntR"/>
</dbReference>
<keyword evidence="3" id="KW-0804">Transcription</keyword>
<dbReference type="PANTHER" id="PTHR44846">
    <property type="entry name" value="MANNOSYL-D-GLYCERATE TRANSPORT/METABOLISM SYSTEM REPRESSOR MNGR-RELATED"/>
    <property type="match status" value="1"/>
</dbReference>
<evidence type="ECO:0000313" key="6">
    <source>
        <dbReference type="Proteomes" id="UP000198145"/>
    </source>
</evidence>
<protein>
    <submittedName>
        <fullName evidence="5">GntR family transcriptional regulator</fullName>
    </submittedName>
</protein>
<reference evidence="5 6" key="1">
    <citation type="submission" date="2017-06" db="EMBL/GenBank/DDBJ databases">
        <title>Draft genome of Pseudomonas nitroreducens DF05.</title>
        <authorList>
            <person name="Iyer R."/>
        </authorList>
    </citation>
    <scope>NUCLEOTIDE SEQUENCE [LARGE SCALE GENOMIC DNA]</scope>
    <source>
        <strain evidence="5 6">DF05</strain>
    </source>
</reference>
<evidence type="ECO:0000256" key="1">
    <source>
        <dbReference type="ARBA" id="ARBA00023015"/>
    </source>
</evidence>
<dbReference type="SUPFAM" id="SSF64288">
    <property type="entry name" value="Chorismate lyase-like"/>
    <property type="match status" value="1"/>
</dbReference>
<dbReference type="GO" id="GO:0003700">
    <property type="term" value="F:DNA-binding transcription factor activity"/>
    <property type="evidence" value="ECO:0007669"/>
    <property type="project" value="InterPro"/>
</dbReference>
<dbReference type="AlphaFoldDB" id="A0A246F4Z1"/>
<dbReference type="RefSeq" id="WP_088420870.1">
    <property type="nucleotide sequence ID" value="NZ_NJBA01000009.1"/>
</dbReference>
<dbReference type="Gene3D" id="3.40.1410.10">
    <property type="entry name" value="Chorismate lyase-like"/>
    <property type="match status" value="1"/>
</dbReference>
<evidence type="ECO:0000256" key="2">
    <source>
        <dbReference type="ARBA" id="ARBA00023125"/>
    </source>
</evidence>
<accession>A0A246F4Z1</accession>
<dbReference type="SMART" id="SM00345">
    <property type="entry name" value="HTH_GNTR"/>
    <property type="match status" value="1"/>
</dbReference>
<dbReference type="STRING" id="46680.GCA_000807755_06541"/>
<name>A0A246F4Z1_PSENT</name>
<feature type="domain" description="HTH gntR-type" evidence="4">
    <location>
        <begin position="6"/>
        <end position="72"/>
    </location>
</feature>
<dbReference type="InterPro" id="IPR036390">
    <property type="entry name" value="WH_DNA-bd_sf"/>
</dbReference>
<dbReference type="InterPro" id="IPR011663">
    <property type="entry name" value="UTRA"/>
</dbReference>
<dbReference type="InterPro" id="IPR050679">
    <property type="entry name" value="Bact_HTH_transcr_reg"/>
</dbReference>
<dbReference type="EMBL" id="NJBA01000009">
    <property type="protein sequence ID" value="OWP48277.1"/>
    <property type="molecule type" value="Genomic_DNA"/>
</dbReference>
<proteinExistence type="predicted"/>
<evidence type="ECO:0000256" key="3">
    <source>
        <dbReference type="ARBA" id="ARBA00023163"/>
    </source>
</evidence>
<dbReference type="PANTHER" id="PTHR44846:SF10">
    <property type="entry name" value="TRANSCRIPTIONAL REGULATOR-RELATED"/>
    <property type="match status" value="1"/>
</dbReference>
<evidence type="ECO:0000259" key="4">
    <source>
        <dbReference type="PROSITE" id="PS50949"/>
    </source>
</evidence>
<dbReference type="CDD" id="cd07377">
    <property type="entry name" value="WHTH_GntR"/>
    <property type="match status" value="1"/>
</dbReference>
<dbReference type="PROSITE" id="PS50949">
    <property type="entry name" value="HTH_GNTR"/>
    <property type="match status" value="1"/>
</dbReference>
<dbReference type="eggNOG" id="COG2188">
    <property type="taxonomic scope" value="Bacteria"/>
</dbReference>
<dbReference type="Pfam" id="PF07702">
    <property type="entry name" value="UTRA"/>
    <property type="match status" value="1"/>
</dbReference>
<organism evidence="5 6">
    <name type="scientific">Pseudomonas nitroreducens</name>
    <dbReference type="NCBI Taxonomy" id="46680"/>
    <lineage>
        <taxon>Bacteria</taxon>
        <taxon>Pseudomonadati</taxon>
        <taxon>Pseudomonadota</taxon>
        <taxon>Gammaproteobacteria</taxon>
        <taxon>Pseudomonadales</taxon>
        <taxon>Pseudomonadaceae</taxon>
        <taxon>Pseudomonas</taxon>
    </lineage>
</organism>
<comment type="caution">
    <text evidence="5">The sequence shown here is derived from an EMBL/GenBank/DDBJ whole genome shotgun (WGS) entry which is preliminary data.</text>
</comment>
<dbReference type="Pfam" id="PF00392">
    <property type="entry name" value="GntR"/>
    <property type="match status" value="1"/>
</dbReference>
<dbReference type="SUPFAM" id="SSF46785">
    <property type="entry name" value="Winged helix' DNA-binding domain"/>
    <property type="match status" value="1"/>
</dbReference>
<dbReference type="InterPro" id="IPR028978">
    <property type="entry name" value="Chorismate_lyase_/UTRA_dom_sf"/>
</dbReference>
<keyword evidence="2" id="KW-0238">DNA-binding</keyword>
<dbReference type="SMART" id="SM00866">
    <property type="entry name" value="UTRA"/>
    <property type="match status" value="1"/>
</dbReference>
<dbReference type="Gene3D" id="1.10.10.10">
    <property type="entry name" value="Winged helix-like DNA-binding domain superfamily/Winged helix DNA-binding domain"/>
    <property type="match status" value="1"/>
</dbReference>
<gene>
    <name evidence="5" type="ORF">CEG18_23035</name>
</gene>
<dbReference type="PRINTS" id="PR00035">
    <property type="entry name" value="HTHGNTR"/>
</dbReference>
<dbReference type="InterPro" id="IPR036388">
    <property type="entry name" value="WH-like_DNA-bd_sf"/>
</dbReference>
<sequence>MPVEPMPHYLRIREQLAQDVANATLSQRLPAERELAERFGCTRVTLREALQQLETEGVLYRENRRGWFVSPPRIRYNPTRTTGFMDYVAAQGRVPRTEVLAAERRAAGPALARRMGLGDEAEVFHILRRRWVDERPVMLEEITLDASWCAGLLDFPLDSSLTRVLREELGLSLGRSELAMHSTALMEARATPLQLTSGSPGLYVERASYVEDGRLVEWDQEFWRSDALEIVIDARYPD</sequence>
<dbReference type="Proteomes" id="UP000198145">
    <property type="component" value="Unassembled WGS sequence"/>
</dbReference>
<dbReference type="GO" id="GO:0003677">
    <property type="term" value="F:DNA binding"/>
    <property type="evidence" value="ECO:0007669"/>
    <property type="project" value="UniProtKB-KW"/>
</dbReference>
<dbReference type="GO" id="GO:0045892">
    <property type="term" value="P:negative regulation of DNA-templated transcription"/>
    <property type="evidence" value="ECO:0007669"/>
    <property type="project" value="TreeGrafter"/>
</dbReference>
<keyword evidence="1" id="KW-0805">Transcription regulation</keyword>